<keyword evidence="3 6" id="KW-0812">Transmembrane</keyword>
<keyword evidence="5 6" id="KW-0472">Membrane</keyword>
<feature type="transmembrane region" description="Helical" evidence="6">
    <location>
        <begin position="166"/>
        <end position="183"/>
    </location>
</feature>
<feature type="transmembrane region" description="Helical" evidence="6">
    <location>
        <begin position="56"/>
        <end position="76"/>
    </location>
</feature>
<reference evidence="7" key="1">
    <citation type="journal article" date="2021" name="PeerJ">
        <title>Extensive microbial diversity within the chicken gut microbiome revealed by metagenomics and culture.</title>
        <authorList>
            <person name="Gilroy R."/>
            <person name="Ravi A."/>
            <person name="Getino M."/>
            <person name="Pursley I."/>
            <person name="Horton D.L."/>
            <person name="Alikhan N.F."/>
            <person name="Baker D."/>
            <person name="Gharbi K."/>
            <person name="Hall N."/>
            <person name="Watson M."/>
            <person name="Adriaenssens E.M."/>
            <person name="Foster-Nyarko E."/>
            <person name="Jarju S."/>
            <person name="Secka A."/>
            <person name="Antonio M."/>
            <person name="Oren A."/>
            <person name="Chaudhuri R.R."/>
            <person name="La Ragione R."/>
            <person name="Hildebrand F."/>
            <person name="Pallen M.J."/>
        </authorList>
    </citation>
    <scope>NUCLEOTIDE SEQUENCE</scope>
    <source>
        <strain evidence="7">CHK187-11901</strain>
    </source>
</reference>
<comment type="subcellular location">
    <subcellularLocation>
        <location evidence="1">Membrane</location>
        <topology evidence="1">Multi-pass membrane protein</topology>
    </subcellularLocation>
</comment>
<comment type="caution">
    <text evidence="7">The sequence shown here is derived from an EMBL/GenBank/DDBJ whole genome shotgun (WGS) entry which is preliminary data.</text>
</comment>
<evidence type="ECO:0000313" key="7">
    <source>
        <dbReference type="EMBL" id="HJC36715.1"/>
    </source>
</evidence>
<evidence type="ECO:0000313" key="8">
    <source>
        <dbReference type="Proteomes" id="UP000823896"/>
    </source>
</evidence>
<dbReference type="AlphaFoldDB" id="A0A9D2NQJ0"/>
<dbReference type="EMBL" id="DWWM01000042">
    <property type="protein sequence ID" value="HJC36715.1"/>
    <property type="molecule type" value="Genomic_DNA"/>
</dbReference>
<comment type="similarity">
    <text evidence="2 6">Belongs to the BI1 family.</text>
</comment>
<feature type="transmembrane region" description="Helical" evidence="6">
    <location>
        <begin position="142"/>
        <end position="160"/>
    </location>
</feature>
<feature type="transmembrane region" description="Helical" evidence="6">
    <location>
        <begin position="112"/>
        <end position="130"/>
    </location>
</feature>
<dbReference type="Pfam" id="PF01027">
    <property type="entry name" value="Bax1-I"/>
    <property type="match status" value="1"/>
</dbReference>
<evidence type="ECO:0000256" key="2">
    <source>
        <dbReference type="ARBA" id="ARBA00010350"/>
    </source>
</evidence>
<evidence type="ECO:0000256" key="1">
    <source>
        <dbReference type="ARBA" id="ARBA00004141"/>
    </source>
</evidence>
<dbReference type="GO" id="GO:0005886">
    <property type="term" value="C:plasma membrane"/>
    <property type="evidence" value="ECO:0007669"/>
    <property type="project" value="TreeGrafter"/>
</dbReference>
<sequence length="231" mass="25996">MIEQSYQNQFNTEEGLRRHTVRTFGWMMAGLLVTALSAALFYFSGISIRIVLTSPYLMILSVLLQFGAVIAFMSGIHSRSVGLTRAMFFGYSILTGFTFSLLGWLYDAQSVMFAFGITAIYFGSLCVIGYTTKVNLMPLGRLLITSLIIMVIVEVVMMLMGFSTDTMLLSAIGLLIFTGLTAYDTQKMKRLYLSMPDEQGRNCLAVYSAFELYLDFINIFLYILRFVGNRN</sequence>
<reference evidence="7" key="2">
    <citation type="submission" date="2021-04" db="EMBL/GenBank/DDBJ databases">
        <authorList>
            <person name="Gilroy R."/>
        </authorList>
    </citation>
    <scope>NUCLEOTIDE SEQUENCE</scope>
    <source>
        <strain evidence="7">CHK187-11901</strain>
    </source>
</reference>
<gene>
    <name evidence="7" type="ORF">H9702_06245</name>
</gene>
<feature type="transmembrane region" description="Helical" evidence="6">
    <location>
        <begin position="204"/>
        <end position="224"/>
    </location>
</feature>
<evidence type="ECO:0000256" key="3">
    <source>
        <dbReference type="ARBA" id="ARBA00022692"/>
    </source>
</evidence>
<dbReference type="PANTHER" id="PTHR23291:SF50">
    <property type="entry name" value="PROTEIN LIFEGUARD 4"/>
    <property type="match status" value="1"/>
</dbReference>
<evidence type="ECO:0000256" key="6">
    <source>
        <dbReference type="RuleBase" id="RU004379"/>
    </source>
</evidence>
<name>A0A9D2NQJ0_9FIRM</name>
<feature type="transmembrane region" description="Helical" evidence="6">
    <location>
        <begin position="24"/>
        <end position="44"/>
    </location>
</feature>
<keyword evidence="4 6" id="KW-1133">Transmembrane helix</keyword>
<dbReference type="Proteomes" id="UP000823896">
    <property type="component" value="Unassembled WGS sequence"/>
</dbReference>
<dbReference type="PANTHER" id="PTHR23291">
    <property type="entry name" value="BAX INHIBITOR-RELATED"/>
    <property type="match status" value="1"/>
</dbReference>
<protein>
    <submittedName>
        <fullName evidence="7">Bax inhibitor-1/YccA family protein</fullName>
    </submittedName>
</protein>
<proteinExistence type="inferred from homology"/>
<evidence type="ECO:0000256" key="5">
    <source>
        <dbReference type="ARBA" id="ARBA00023136"/>
    </source>
</evidence>
<accession>A0A9D2NQJ0</accession>
<organism evidence="7 8">
    <name type="scientific">Candidatus Merdibacter merdavium</name>
    <dbReference type="NCBI Taxonomy" id="2838692"/>
    <lineage>
        <taxon>Bacteria</taxon>
        <taxon>Bacillati</taxon>
        <taxon>Bacillota</taxon>
        <taxon>Erysipelotrichia</taxon>
        <taxon>Erysipelotrichales</taxon>
        <taxon>Erysipelotrichaceae</taxon>
        <taxon>Merdibacter</taxon>
    </lineage>
</organism>
<dbReference type="CDD" id="cd10432">
    <property type="entry name" value="BI-1-like_bacterial"/>
    <property type="match status" value="1"/>
</dbReference>
<evidence type="ECO:0000256" key="4">
    <source>
        <dbReference type="ARBA" id="ARBA00022989"/>
    </source>
</evidence>
<feature type="transmembrane region" description="Helical" evidence="6">
    <location>
        <begin position="88"/>
        <end position="106"/>
    </location>
</feature>
<dbReference type="InterPro" id="IPR006214">
    <property type="entry name" value="Bax_inhibitor_1-related"/>
</dbReference>